<keyword evidence="3" id="KW-1185">Reference proteome</keyword>
<dbReference type="RefSeq" id="WP_012646939.1">
    <property type="nucleotide sequence ID" value="NC_011979.1"/>
</dbReference>
<proteinExistence type="predicted"/>
<evidence type="ECO:0000256" key="1">
    <source>
        <dbReference type="SAM" id="SignalP"/>
    </source>
</evidence>
<gene>
    <name evidence="2" type="ordered locus">Geob_1853</name>
</gene>
<accession>B9M7C2</accession>
<dbReference type="STRING" id="316067.Geob_1853"/>
<feature type="chain" id="PRO_5002886591" evidence="1">
    <location>
        <begin position="22"/>
        <end position="95"/>
    </location>
</feature>
<dbReference type="OrthoDB" id="9892484at2"/>
<protein>
    <submittedName>
        <fullName evidence="2">Uncharacterized protein</fullName>
    </submittedName>
</protein>
<name>B9M7C2_GEODF</name>
<dbReference type="KEGG" id="geo:Geob_1853"/>
<keyword evidence="1" id="KW-0732">Signal</keyword>
<feature type="signal peptide" evidence="1">
    <location>
        <begin position="1"/>
        <end position="21"/>
    </location>
</feature>
<evidence type="ECO:0000313" key="3">
    <source>
        <dbReference type="Proteomes" id="UP000007721"/>
    </source>
</evidence>
<dbReference type="EMBL" id="CP001390">
    <property type="protein sequence ID" value="ACM20210.1"/>
    <property type="molecule type" value="Genomic_DNA"/>
</dbReference>
<reference evidence="2 3" key="1">
    <citation type="submission" date="2009-01" db="EMBL/GenBank/DDBJ databases">
        <title>Complete sequence of Geobacter sp. FRC-32.</title>
        <authorList>
            <consortium name="US DOE Joint Genome Institute"/>
            <person name="Lucas S."/>
            <person name="Copeland A."/>
            <person name="Lapidus A."/>
            <person name="Glavina del Rio T."/>
            <person name="Dalin E."/>
            <person name="Tice H."/>
            <person name="Bruce D."/>
            <person name="Goodwin L."/>
            <person name="Pitluck S."/>
            <person name="Saunders E."/>
            <person name="Brettin T."/>
            <person name="Detter J.C."/>
            <person name="Han C."/>
            <person name="Larimer F."/>
            <person name="Land M."/>
            <person name="Hauser L."/>
            <person name="Kyrpides N."/>
            <person name="Ovchinnikova G."/>
            <person name="Kostka J."/>
            <person name="Richardson P."/>
        </authorList>
    </citation>
    <scope>NUCLEOTIDE SEQUENCE [LARGE SCALE GENOMIC DNA]</scope>
    <source>
        <strain evidence="3">DSM 22248 / JCM 15807 / FRC-32</strain>
    </source>
</reference>
<sequence>MKFFNLLILLLLFSSVGTSFADCICKQPPKPELPSDRADAREMEKAGKDVDQYNKEMKGYRGCILACLNKADNDLAGVISGWNYAVERFNAEKKQ</sequence>
<organism evidence="2 3">
    <name type="scientific">Geotalea daltonii (strain DSM 22248 / JCM 15807 / FRC-32)</name>
    <name type="common">Geobacter daltonii</name>
    <dbReference type="NCBI Taxonomy" id="316067"/>
    <lineage>
        <taxon>Bacteria</taxon>
        <taxon>Pseudomonadati</taxon>
        <taxon>Thermodesulfobacteriota</taxon>
        <taxon>Desulfuromonadia</taxon>
        <taxon>Geobacterales</taxon>
        <taxon>Geobacteraceae</taxon>
        <taxon>Geotalea</taxon>
    </lineage>
</organism>
<dbReference type="AlphaFoldDB" id="B9M7C2"/>
<dbReference type="Proteomes" id="UP000007721">
    <property type="component" value="Chromosome"/>
</dbReference>
<dbReference type="HOGENOM" id="CLU_2368844_0_0_7"/>
<evidence type="ECO:0000313" key="2">
    <source>
        <dbReference type="EMBL" id="ACM20210.1"/>
    </source>
</evidence>